<dbReference type="RefSeq" id="WP_306066368.1">
    <property type="nucleotide sequence ID" value="NZ_JAROCA020000001.1"/>
</dbReference>
<proteinExistence type="predicted"/>
<evidence type="ECO:0000313" key="3">
    <source>
        <dbReference type="Proteomes" id="UP001228376"/>
    </source>
</evidence>
<evidence type="ECO:0000313" key="2">
    <source>
        <dbReference type="EMBL" id="MDY0406338.1"/>
    </source>
</evidence>
<dbReference type="EMBL" id="JAROCA020000001">
    <property type="protein sequence ID" value="MDY0406338.1"/>
    <property type="molecule type" value="Genomic_DNA"/>
</dbReference>
<keyword evidence="3" id="KW-1185">Reference proteome</keyword>
<reference evidence="2 3" key="1">
    <citation type="submission" date="2023-10" db="EMBL/GenBank/DDBJ databases">
        <title>179-bfca-hs.</title>
        <authorList>
            <person name="Miliotis G."/>
            <person name="Sengupta P."/>
            <person name="Hameed A."/>
            <person name="Chuvochina M."/>
            <person name="Mcdonagh F."/>
            <person name="Simpson A.C."/>
            <person name="Singh N.K."/>
            <person name="Rekha P.D."/>
            <person name="Raman K."/>
            <person name="Hugenholtz P."/>
            <person name="Venkateswaran K."/>
        </authorList>
    </citation>
    <scope>NUCLEOTIDE SEQUENCE [LARGE SCALE GENOMIC DNA]</scope>
    <source>
        <strain evidence="2 3">179-BFC-A-HS</strain>
    </source>
</reference>
<name>A0ABU5CJ22_9BACI</name>
<dbReference type="Pfam" id="PF12671">
    <property type="entry name" value="Amidase_6"/>
    <property type="match status" value="1"/>
</dbReference>
<dbReference type="InterPro" id="IPR024301">
    <property type="entry name" value="Amidase_6"/>
</dbReference>
<organism evidence="2 3">
    <name type="scientific">Tigheibacillus jepli</name>
    <dbReference type="NCBI Taxonomy" id="3035914"/>
    <lineage>
        <taxon>Bacteria</taxon>
        <taxon>Bacillati</taxon>
        <taxon>Bacillota</taxon>
        <taxon>Bacilli</taxon>
        <taxon>Bacillales</taxon>
        <taxon>Bacillaceae</taxon>
        <taxon>Tigheibacillus</taxon>
    </lineage>
</organism>
<feature type="domain" description="Putative amidase" evidence="1">
    <location>
        <begin position="123"/>
        <end position="273"/>
    </location>
</feature>
<dbReference type="PANTHER" id="PTHR40032">
    <property type="entry name" value="EXPORTED PROTEIN-RELATED"/>
    <property type="match status" value="1"/>
</dbReference>
<evidence type="ECO:0000259" key="1">
    <source>
        <dbReference type="Pfam" id="PF12671"/>
    </source>
</evidence>
<accession>A0ABU5CJ22</accession>
<comment type="caution">
    <text evidence="2">The sequence shown here is derived from an EMBL/GenBank/DDBJ whole genome shotgun (WGS) entry which is preliminary data.</text>
</comment>
<dbReference type="PANTHER" id="PTHR40032:SF1">
    <property type="entry name" value="EXPORTED PROTEIN"/>
    <property type="match status" value="1"/>
</dbReference>
<protein>
    <submittedName>
        <fullName evidence="2">Amidase domain-containing protein</fullName>
    </submittedName>
</protein>
<sequence length="281" mass="33087">MTDFHTYWNDFFQNDSDEQLWWNRKVKLCQKREVEMVHIKGSGHVFQNLRTETGTYNRYLLHLSILMKQGSHFYMEEQVMPFVRYQKDGKEIHQLLDEPAGDQSAPPLELLEEEQVGPQRFVYDRMAAVQYAETWWNSYNPAYRQFDVDCTNFVSQCLHAGGAPMWGAPNRNKGWWYQNNNWSYSWAVANSLRWYLSGSKQGLKGLEVQSPQELVPGDVICYDFEGDGRYNHNTIVVAKDAYGMPLVNAHTNNSRHRYWSYEDSAAWTPEINYKFFRIGET</sequence>
<dbReference type="Proteomes" id="UP001228376">
    <property type="component" value="Unassembled WGS sequence"/>
</dbReference>
<gene>
    <name evidence="2" type="ORF">P5G51_013930</name>
</gene>